<evidence type="ECO:0000313" key="2">
    <source>
        <dbReference type="Proteomes" id="UP000269019"/>
    </source>
</evidence>
<organism evidence="1 2">
    <name type="scientific">Corynebacterium choanae</name>
    <dbReference type="NCBI Taxonomy" id="1862358"/>
    <lineage>
        <taxon>Bacteria</taxon>
        <taxon>Bacillati</taxon>
        <taxon>Actinomycetota</taxon>
        <taxon>Actinomycetes</taxon>
        <taxon>Mycobacteriales</taxon>
        <taxon>Corynebacteriaceae</taxon>
        <taxon>Corynebacterium</taxon>
    </lineage>
</organism>
<dbReference type="GO" id="GO:0016787">
    <property type="term" value="F:hydrolase activity"/>
    <property type="evidence" value="ECO:0007669"/>
    <property type="project" value="UniProtKB-KW"/>
</dbReference>
<keyword evidence="2" id="KW-1185">Reference proteome</keyword>
<dbReference type="NCBIfam" id="TIGR01907">
    <property type="entry name" value="casE_Cse3"/>
    <property type="match status" value="1"/>
</dbReference>
<dbReference type="AlphaFoldDB" id="A0A3G6J965"/>
<dbReference type="Gene3D" id="3.30.70.1200">
    <property type="entry name" value="Crispr-associated protein, domain 1"/>
    <property type="match status" value="1"/>
</dbReference>
<gene>
    <name evidence="1" type="primary">cse2</name>
    <name evidence="1" type="ORF">CCHOA_00675</name>
</gene>
<dbReference type="Pfam" id="PF08798">
    <property type="entry name" value="CRISPR_assoc"/>
    <property type="match status" value="1"/>
</dbReference>
<accession>A0A3G6J965</accession>
<dbReference type="EMBL" id="CP033896">
    <property type="protein sequence ID" value="AZA12564.1"/>
    <property type="molecule type" value="Genomic_DNA"/>
</dbReference>
<dbReference type="SUPFAM" id="SSF117987">
    <property type="entry name" value="CRISPR-associated protein"/>
    <property type="match status" value="2"/>
</dbReference>
<dbReference type="Gene3D" id="3.30.70.1210">
    <property type="entry name" value="Crispr-associated protein, domain 2"/>
    <property type="match status" value="1"/>
</dbReference>
<evidence type="ECO:0000313" key="1">
    <source>
        <dbReference type="EMBL" id="AZA12564.1"/>
    </source>
</evidence>
<reference evidence="1 2" key="1">
    <citation type="submission" date="2018-11" db="EMBL/GenBank/DDBJ databases">
        <authorList>
            <person name="Kleinhagauer T."/>
            <person name="Glaeser S.P."/>
            <person name="Spergser J."/>
            <person name="Ruckert C."/>
            <person name="Kaempfer P."/>
            <person name="Busse H.-J."/>
        </authorList>
    </citation>
    <scope>NUCLEOTIDE SEQUENCE [LARGE SCALE GENOMIC DNA]</scope>
    <source>
        <strain evidence="1 2">200CH</strain>
    </source>
</reference>
<name>A0A3G6J965_9CORY</name>
<keyword evidence="1" id="KW-0378">Hydrolase</keyword>
<dbReference type="InterPro" id="IPR010179">
    <property type="entry name" value="CRISPR-assoc_prot_Cse3"/>
</dbReference>
<dbReference type="OrthoDB" id="9795689at2"/>
<sequence length="217" mass="24686">MYFSVVELNRRRRGTQMLLSSPGKLHGAVMDAFPREAIAGRRVLWRVDHLSDRTLLYVVSPVRPSFEHIQEQAGWQHAESWKIRSYQPLLDSLQVGNRYAFRLAANPTHTVTFPDGRKKKIGHVTAKQQLQWLLDRAETIGVKFPQLEESVPAVRVIRRDHHQFRKQHHKVTLRTAVFEGALEVCDPDRLRQALTTGIGRGKAYGAGLLTLAPLADS</sequence>
<dbReference type="Proteomes" id="UP000269019">
    <property type="component" value="Chromosome"/>
</dbReference>
<dbReference type="SMART" id="SM01101">
    <property type="entry name" value="CRISPR_assoc"/>
    <property type="match status" value="1"/>
</dbReference>
<dbReference type="CDD" id="cd09727">
    <property type="entry name" value="Cas6_I-E"/>
    <property type="match status" value="1"/>
</dbReference>
<dbReference type="EC" id="3.1.-.-" evidence="1"/>
<protein>
    <submittedName>
        <fullName evidence="1">CRISPR-associated endoribonuclease Cse3</fullName>
        <ecNumber evidence="1">3.1.-.-</ecNumber>
    </submittedName>
</protein>
<dbReference type="KEGG" id="ccho:CCHOA_00675"/>
<proteinExistence type="predicted"/>
<dbReference type="RefSeq" id="WP_123925737.1">
    <property type="nucleotide sequence ID" value="NZ_CP033896.1"/>
</dbReference>